<evidence type="ECO:0000313" key="3">
    <source>
        <dbReference type="Proteomes" id="UP001292094"/>
    </source>
</evidence>
<evidence type="ECO:0000313" key="2">
    <source>
        <dbReference type="EMBL" id="KAK4317428.1"/>
    </source>
</evidence>
<comment type="caution">
    <text evidence="2">The sequence shown here is derived from an EMBL/GenBank/DDBJ whole genome shotgun (WGS) entry which is preliminary data.</text>
</comment>
<reference evidence="2" key="1">
    <citation type="submission" date="2023-11" db="EMBL/GenBank/DDBJ databases">
        <title>Genome assemblies of two species of porcelain crab, Petrolisthes cinctipes and Petrolisthes manimaculis (Anomura: Porcellanidae).</title>
        <authorList>
            <person name="Angst P."/>
        </authorList>
    </citation>
    <scope>NUCLEOTIDE SEQUENCE</scope>
    <source>
        <strain evidence="2">PB745_02</strain>
        <tissue evidence="2">Gill</tissue>
    </source>
</reference>
<dbReference type="Proteomes" id="UP001292094">
    <property type="component" value="Unassembled WGS sequence"/>
</dbReference>
<dbReference type="AlphaFoldDB" id="A0AAE1PZZ2"/>
<gene>
    <name evidence="2" type="ORF">Pmani_011490</name>
</gene>
<organism evidence="2 3">
    <name type="scientific">Petrolisthes manimaculis</name>
    <dbReference type="NCBI Taxonomy" id="1843537"/>
    <lineage>
        <taxon>Eukaryota</taxon>
        <taxon>Metazoa</taxon>
        <taxon>Ecdysozoa</taxon>
        <taxon>Arthropoda</taxon>
        <taxon>Crustacea</taxon>
        <taxon>Multicrustacea</taxon>
        <taxon>Malacostraca</taxon>
        <taxon>Eumalacostraca</taxon>
        <taxon>Eucarida</taxon>
        <taxon>Decapoda</taxon>
        <taxon>Pleocyemata</taxon>
        <taxon>Anomura</taxon>
        <taxon>Galatheoidea</taxon>
        <taxon>Porcellanidae</taxon>
        <taxon>Petrolisthes</taxon>
    </lineage>
</organism>
<evidence type="ECO:0000256" key="1">
    <source>
        <dbReference type="SAM" id="MobiDB-lite"/>
    </source>
</evidence>
<proteinExistence type="predicted"/>
<feature type="region of interest" description="Disordered" evidence="1">
    <location>
        <begin position="16"/>
        <end position="35"/>
    </location>
</feature>
<sequence>MGIRNGVKKAWLGLVRKGRKEGGEGQKSTEGGGEGLVREAAETLTEPHHQVRTAGGLEPREEQRTSYVRPADNGSLGWLIVTSSGRTIITRK</sequence>
<accession>A0AAE1PZZ2</accession>
<dbReference type="EMBL" id="JAWZYT010000920">
    <property type="protein sequence ID" value="KAK4317428.1"/>
    <property type="molecule type" value="Genomic_DNA"/>
</dbReference>
<name>A0AAE1PZZ2_9EUCA</name>
<protein>
    <submittedName>
        <fullName evidence="2">Uncharacterized protein</fullName>
    </submittedName>
</protein>
<keyword evidence="3" id="KW-1185">Reference proteome</keyword>
<feature type="region of interest" description="Disordered" evidence="1">
    <location>
        <begin position="43"/>
        <end position="69"/>
    </location>
</feature>